<feature type="region of interest" description="Disordered" evidence="1">
    <location>
        <begin position="61"/>
        <end position="99"/>
    </location>
</feature>
<evidence type="ECO:0000256" key="1">
    <source>
        <dbReference type="SAM" id="MobiDB-lite"/>
    </source>
</evidence>
<feature type="compositionally biased region" description="Acidic residues" evidence="1">
    <location>
        <begin position="78"/>
        <end position="89"/>
    </location>
</feature>
<reference evidence="3" key="1">
    <citation type="journal article" date="2020" name="Phytopathology">
        <title>Genomic acquisitions in emerging populations of Xanthomonas vasicola pv. vasculorum infecting corn in the U.S. and Argentina.</title>
        <authorList>
            <person name="Perez-Quintero A.L."/>
        </authorList>
    </citation>
    <scope>NUCLEOTIDE SEQUENCE [LARGE SCALE GENOMIC DNA]</scope>
    <source>
        <strain evidence="3">Xvh-L</strain>
    </source>
</reference>
<evidence type="ECO:0000313" key="2">
    <source>
        <dbReference type="EMBL" id="TWQ56473.1"/>
    </source>
</evidence>
<name>A0ABD7SG32_XANVA</name>
<feature type="compositionally biased region" description="Low complexity" evidence="1">
    <location>
        <begin position="61"/>
        <end position="76"/>
    </location>
</feature>
<dbReference type="RefSeq" id="WP_039437145.1">
    <property type="nucleotide sequence ID" value="NZ_JAUPCI020000040.1"/>
</dbReference>
<comment type="caution">
    <text evidence="2">The sequence shown here is derived from an EMBL/GenBank/DDBJ whole genome shotgun (WGS) entry which is preliminary data.</text>
</comment>
<dbReference type="Proteomes" id="UP000320455">
    <property type="component" value="Unassembled WGS sequence"/>
</dbReference>
<sequence length="197" mass="20994">MTDNDVVVTGKELAAYIGCRPSYIVELKRNGRLVQAEGGKGYLKSASLALYEQTRDPARAGVAARHAEARGAALAGEGSDDQDDADEPQTSDAKRKAKALADKAETDAQMAQIELAEKLGELLPRADVEQAISEAGTGLRVALERIPDTLAPQLAAATDEAKVRQLLWDELMHALEEVSRGFRAATSAGDIHTGQDK</sequence>
<gene>
    <name evidence="2" type="ORF">FQK01_02840</name>
</gene>
<evidence type="ECO:0000313" key="3">
    <source>
        <dbReference type="Proteomes" id="UP000320455"/>
    </source>
</evidence>
<organism evidence="2 3">
    <name type="scientific">Xanthomonas vasicola</name>
    <dbReference type="NCBI Taxonomy" id="56459"/>
    <lineage>
        <taxon>Bacteria</taxon>
        <taxon>Pseudomonadati</taxon>
        <taxon>Pseudomonadota</taxon>
        <taxon>Gammaproteobacteria</taxon>
        <taxon>Lysobacterales</taxon>
        <taxon>Lysobacteraceae</taxon>
        <taxon>Xanthomonas</taxon>
    </lineage>
</organism>
<keyword evidence="3" id="KW-1185">Reference proteome</keyword>
<evidence type="ECO:0008006" key="4">
    <source>
        <dbReference type="Google" id="ProtNLM"/>
    </source>
</evidence>
<proteinExistence type="predicted"/>
<dbReference type="EMBL" id="VOCK01000003">
    <property type="protein sequence ID" value="TWQ56473.1"/>
    <property type="molecule type" value="Genomic_DNA"/>
</dbReference>
<dbReference type="AlphaFoldDB" id="A0ABD7SG32"/>
<accession>A0ABD7SG32</accession>
<protein>
    <recommendedName>
        <fullName evidence="4">Terminase small subunit</fullName>
    </recommendedName>
</protein>